<evidence type="ECO:0000256" key="12">
    <source>
        <dbReference type="SAM" id="MobiDB-lite"/>
    </source>
</evidence>
<keyword evidence="7" id="KW-0630">Potassium</keyword>
<feature type="transmembrane region" description="Helical" evidence="13">
    <location>
        <begin position="135"/>
        <end position="152"/>
    </location>
</feature>
<evidence type="ECO:0000256" key="13">
    <source>
        <dbReference type="SAM" id="Phobius"/>
    </source>
</evidence>
<dbReference type="InterPro" id="IPR007866">
    <property type="entry name" value="TRIC_channel"/>
</dbReference>
<comment type="caution">
    <text evidence="14">The sequence shown here is derived from an EMBL/GenBank/DDBJ whole genome shotgun (WGS) entry which is preliminary data.</text>
</comment>
<feature type="transmembrane region" description="Helical" evidence="13">
    <location>
        <begin position="232"/>
        <end position="250"/>
    </location>
</feature>
<keyword evidence="9" id="KW-0406">Ion transport</keyword>
<keyword evidence="3" id="KW-0813">Transport</keyword>
<keyword evidence="15" id="KW-1185">Reference proteome</keyword>
<keyword evidence="8 13" id="KW-1133">Transmembrane helix</keyword>
<dbReference type="EMBL" id="JAPFFF010000018">
    <property type="protein sequence ID" value="KAK8860584.1"/>
    <property type="molecule type" value="Genomic_DNA"/>
</dbReference>
<keyword evidence="11" id="KW-0407">Ion channel</keyword>
<feature type="region of interest" description="Disordered" evidence="12">
    <location>
        <begin position="63"/>
        <end position="118"/>
    </location>
</feature>
<name>A0ABR2ID57_9EUKA</name>
<feature type="compositionally biased region" description="Basic and acidic residues" evidence="12">
    <location>
        <begin position="70"/>
        <end position="95"/>
    </location>
</feature>
<dbReference type="Pfam" id="PF05197">
    <property type="entry name" value="TRIC"/>
    <property type="match status" value="1"/>
</dbReference>
<keyword evidence="10 13" id="KW-0472">Membrane</keyword>
<accession>A0ABR2ID57</accession>
<evidence type="ECO:0000313" key="15">
    <source>
        <dbReference type="Proteomes" id="UP001470230"/>
    </source>
</evidence>
<evidence type="ECO:0000256" key="4">
    <source>
        <dbReference type="ARBA" id="ARBA00022538"/>
    </source>
</evidence>
<evidence type="ECO:0000256" key="7">
    <source>
        <dbReference type="ARBA" id="ARBA00022958"/>
    </source>
</evidence>
<evidence type="ECO:0000256" key="10">
    <source>
        <dbReference type="ARBA" id="ARBA00023136"/>
    </source>
</evidence>
<feature type="transmembrane region" description="Helical" evidence="13">
    <location>
        <begin position="302"/>
        <end position="320"/>
    </location>
</feature>
<organism evidence="14 15">
    <name type="scientific">Tritrichomonas musculus</name>
    <dbReference type="NCBI Taxonomy" id="1915356"/>
    <lineage>
        <taxon>Eukaryota</taxon>
        <taxon>Metamonada</taxon>
        <taxon>Parabasalia</taxon>
        <taxon>Tritrichomonadida</taxon>
        <taxon>Tritrichomonadidae</taxon>
        <taxon>Tritrichomonas</taxon>
    </lineage>
</organism>
<keyword evidence="5 13" id="KW-0812">Transmembrane</keyword>
<evidence type="ECO:0000256" key="6">
    <source>
        <dbReference type="ARBA" id="ARBA00022826"/>
    </source>
</evidence>
<proteinExistence type="inferred from homology"/>
<comment type="subcellular location">
    <subcellularLocation>
        <location evidence="1">Endomembrane system</location>
        <topology evidence="1">Multi-pass membrane protein</topology>
    </subcellularLocation>
</comment>
<gene>
    <name evidence="14" type="ORF">M9Y10_012249</name>
</gene>
<keyword evidence="4" id="KW-0633">Potassium transport</keyword>
<evidence type="ECO:0000256" key="5">
    <source>
        <dbReference type="ARBA" id="ARBA00022692"/>
    </source>
</evidence>
<sequence length="328" mass="38215">MESLLHSTVKFFRGAQFQDIYKKIFGTPQFPFWFLVQATWECYIVKRSQVSNANLSSKTITKTNKRKKLENKSKIAEKENKNSENNDENSNEKLIFKSTDPDNENSNEKNKNSNELNNEIEASRKREPLISLRKILDFILCYILCFSMNFLQRELFALLFKMPSPIKKNSHLIIIFTLVFVLIFCLPFDILFKIIHFKPFSFILGFLQGANQTRFFKLTLRHATKSLLPTQYVPTVAGFLVFDFFIEFFFSPLFNRKGRSTSISNGSVICDNIVFCIIYLILTIPNKISRDFLHGMKINDMYAAFFLVVTLGLYNAINAVKNDRKSRK</sequence>
<evidence type="ECO:0000256" key="11">
    <source>
        <dbReference type="ARBA" id="ARBA00023303"/>
    </source>
</evidence>
<evidence type="ECO:0000256" key="8">
    <source>
        <dbReference type="ARBA" id="ARBA00022989"/>
    </source>
</evidence>
<evidence type="ECO:0000256" key="3">
    <source>
        <dbReference type="ARBA" id="ARBA00022448"/>
    </source>
</evidence>
<comment type="similarity">
    <text evidence="2">Belongs to the TMEM38 family.</text>
</comment>
<reference evidence="14 15" key="1">
    <citation type="submission" date="2024-04" db="EMBL/GenBank/DDBJ databases">
        <title>Tritrichomonas musculus Genome.</title>
        <authorList>
            <person name="Alves-Ferreira E."/>
            <person name="Grigg M."/>
            <person name="Lorenzi H."/>
            <person name="Galac M."/>
        </authorList>
    </citation>
    <scope>NUCLEOTIDE SEQUENCE [LARGE SCALE GENOMIC DNA]</scope>
    <source>
        <strain evidence="14 15">EAF2021</strain>
    </source>
</reference>
<evidence type="ECO:0000256" key="9">
    <source>
        <dbReference type="ARBA" id="ARBA00023065"/>
    </source>
</evidence>
<evidence type="ECO:0000313" key="14">
    <source>
        <dbReference type="EMBL" id="KAK8860584.1"/>
    </source>
</evidence>
<feature type="transmembrane region" description="Helical" evidence="13">
    <location>
        <begin position="172"/>
        <end position="192"/>
    </location>
</feature>
<dbReference type="Proteomes" id="UP001470230">
    <property type="component" value="Unassembled WGS sequence"/>
</dbReference>
<keyword evidence="6" id="KW-0631">Potassium channel</keyword>
<evidence type="ECO:0000256" key="2">
    <source>
        <dbReference type="ARBA" id="ARBA00005766"/>
    </source>
</evidence>
<protein>
    <submittedName>
        <fullName evidence="14">Uncharacterized protein</fullName>
    </submittedName>
</protein>
<evidence type="ECO:0000256" key="1">
    <source>
        <dbReference type="ARBA" id="ARBA00004127"/>
    </source>
</evidence>
<feature type="transmembrane region" description="Helical" evidence="13">
    <location>
        <begin position="262"/>
        <end position="282"/>
    </location>
</feature>